<accession>A0A8H6I5A8</accession>
<evidence type="ECO:0000313" key="2">
    <source>
        <dbReference type="EMBL" id="KAF6759041.1"/>
    </source>
</evidence>
<protein>
    <submittedName>
        <fullName evidence="2">Uncharacterized protein</fullName>
    </submittedName>
</protein>
<dbReference type="Proteomes" id="UP000521943">
    <property type="component" value="Unassembled WGS sequence"/>
</dbReference>
<sequence>MPRDSTTRSDVQWVILAISSLQAEGNAITYPSIRLAIRDDVRSSGYKGLPPKEAHAIQGAVDILRNGHVTRSSIESGWYPVLTADRWDNLAAIPLDEELSPTFWRSLRSGRRVPYPQSRRQQDKISELHNTRLQRFSDLVELKLIAQIAKPMDQIEEVMALRAEVESLNSKCAKLVADVASLTAKAVELEAGIDLGNRHDWLARSITETSHDLHSITSGIATLLPTP</sequence>
<proteinExistence type="predicted"/>
<comment type="caution">
    <text evidence="2">The sequence shown here is derived from an EMBL/GenBank/DDBJ whole genome shotgun (WGS) entry which is preliminary data.</text>
</comment>
<dbReference type="AlphaFoldDB" id="A0A8H6I5A8"/>
<organism evidence="2 3">
    <name type="scientific">Ephemerocybe angulata</name>
    <dbReference type="NCBI Taxonomy" id="980116"/>
    <lineage>
        <taxon>Eukaryota</taxon>
        <taxon>Fungi</taxon>
        <taxon>Dikarya</taxon>
        <taxon>Basidiomycota</taxon>
        <taxon>Agaricomycotina</taxon>
        <taxon>Agaricomycetes</taxon>
        <taxon>Agaricomycetidae</taxon>
        <taxon>Agaricales</taxon>
        <taxon>Agaricineae</taxon>
        <taxon>Psathyrellaceae</taxon>
        <taxon>Ephemerocybe</taxon>
    </lineage>
</organism>
<reference evidence="2 3" key="1">
    <citation type="submission" date="2020-07" db="EMBL/GenBank/DDBJ databases">
        <title>Comparative genomics of pyrophilous fungi reveals a link between fire events and developmental genes.</title>
        <authorList>
            <consortium name="DOE Joint Genome Institute"/>
            <person name="Steindorff A.S."/>
            <person name="Carver A."/>
            <person name="Calhoun S."/>
            <person name="Stillman K."/>
            <person name="Liu H."/>
            <person name="Lipzen A."/>
            <person name="Pangilinan J."/>
            <person name="Labutti K."/>
            <person name="Bruns T.D."/>
            <person name="Grigoriev I.V."/>
        </authorList>
    </citation>
    <scope>NUCLEOTIDE SEQUENCE [LARGE SCALE GENOMIC DNA]</scope>
    <source>
        <strain evidence="2 3">CBS 144469</strain>
    </source>
</reference>
<keyword evidence="3" id="KW-1185">Reference proteome</keyword>
<evidence type="ECO:0000256" key="1">
    <source>
        <dbReference type="SAM" id="Coils"/>
    </source>
</evidence>
<evidence type="ECO:0000313" key="3">
    <source>
        <dbReference type="Proteomes" id="UP000521943"/>
    </source>
</evidence>
<feature type="coiled-coil region" evidence="1">
    <location>
        <begin position="158"/>
        <end position="185"/>
    </location>
</feature>
<gene>
    <name evidence="2" type="ORF">DFP72DRAFT_844805</name>
</gene>
<keyword evidence="1" id="KW-0175">Coiled coil</keyword>
<name>A0A8H6I5A8_9AGAR</name>
<dbReference type="EMBL" id="JACGCI010000017">
    <property type="protein sequence ID" value="KAF6759041.1"/>
    <property type="molecule type" value="Genomic_DNA"/>
</dbReference>